<evidence type="ECO:0000313" key="2">
    <source>
        <dbReference type="Proteomes" id="UP001431131"/>
    </source>
</evidence>
<dbReference type="RefSeq" id="WP_240257128.1">
    <property type="nucleotide sequence ID" value="NZ_JAKTTI010000036.1"/>
</dbReference>
<dbReference type="Proteomes" id="UP001431131">
    <property type="component" value="Unassembled WGS sequence"/>
</dbReference>
<accession>A0AAW5EB68</accession>
<name>A0AAW5EB68_9BACI</name>
<gene>
    <name evidence="1" type="ORF">MJG50_17880</name>
</gene>
<comment type="caution">
    <text evidence="1">The sequence shown here is derived from an EMBL/GenBank/DDBJ whole genome shotgun (WGS) entry which is preliminary data.</text>
</comment>
<dbReference type="EMBL" id="JAKTTI010000036">
    <property type="protein sequence ID" value="MCH1627207.1"/>
    <property type="molecule type" value="Genomic_DNA"/>
</dbReference>
<dbReference type="AlphaFoldDB" id="A0AAW5EB68"/>
<proteinExistence type="predicted"/>
<keyword evidence="2" id="KW-1185">Reference proteome</keyword>
<evidence type="ECO:0000313" key="1">
    <source>
        <dbReference type="EMBL" id="MCH1627207.1"/>
    </source>
</evidence>
<sequence>MSNFWAMKTFKDWANAFVSNREIGFDEKGVDNDYTTYNIQQLPSVLDNPRLVRRFDQFCKWAKTGDYVIVGVGQTTQFNMRLIGRIIGDYEFNSQHKPYRHYRKIEIMKVFSEPIQIEKWGQVQRIELVDDNDFIDTLVKSIK</sequence>
<reference evidence="1" key="1">
    <citation type="submission" date="2022-02" db="EMBL/GenBank/DDBJ databases">
        <title>Fredinandcohnia quinoae sp. nov. isolated from Chenopodium quinoa seeds.</title>
        <authorList>
            <person name="Saati-Santamaria Z."/>
            <person name="Flores-Felix J.D."/>
            <person name="Igual J.M."/>
            <person name="Velazquez E."/>
            <person name="Garcia-Fraile P."/>
            <person name="Martinez-Molina E."/>
        </authorList>
    </citation>
    <scope>NUCLEOTIDE SEQUENCE</scope>
    <source>
        <strain evidence="1">SECRCQ15</strain>
    </source>
</reference>
<organism evidence="1 2">
    <name type="scientific">Fredinandcohnia quinoae</name>
    <dbReference type="NCBI Taxonomy" id="2918902"/>
    <lineage>
        <taxon>Bacteria</taxon>
        <taxon>Bacillati</taxon>
        <taxon>Bacillota</taxon>
        <taxon>Bacilli</taxon>
        <taxon>Bacillales</taxon>
        <taxon>Bacillaceae</taxon>
        <taxon>Fredinandcohnia</taxon>
    </lineage>
</organism>
<protein>
    <submittedName>
        <fullName evidence="1">Uncharacterized protein</fullName>
    </submittedName>
</protein>